<evidence type="ECO:0000313" key="1">
    <source>
        <dbReference type="EMBL" id="ROQ21302.1"/>
    </source>
</evidence>
<evidence type="ECO:0008006" key="3">
    <source>
        <dbReference type="Google" id="ProtNLM"/>
    </source>
</evidence>
<name>A0A3N1NR46_9GAMM</name>
<organism evidence="1 2">
    <name type="scientific">Marinimicrobium koreense</name>
    <dbReference type="NCBI Taxonomy" id="306545"/>
    <lineage>
        <taxon>Bacteria</taxon>
        <taxon>Pseudomonadati</taxon>
        <taxon>Pseudomonadota</taxon>
        <taxon>Gammaproteobacteria</taxon>
        <taxon>Cellvibrionales</taxon>
        <taxon>Cellvibrionaceae</taxon>
        <taxon>Marinimicrobium</taxon>
    </lineage>
</organism>
<dbReference type="RefSeq" id="WP_123638315.1">
    <property type="nucleotide sequence ID" value="NZ_RJUK01000001.1"/>
</dbReference>
<proteinExistence type="predicted"/>
<gene>
    <name evidence="1" type="ORF">EDC38_1925</name>
</gene>
<evidence type="ECO:0000313" key="2">
    <source>
        <dbReference type="Proteomes" id="UP000273643"/>
    </source>
</evidence>
<sequence>MATWSLKELRESFGRINNKNRSKIDLINSVGRSVAIFHYHLEQARDAMKDFHKNGEASDPEQFKVMFSDSEDGVEYEVAKLTNQANSIALILTVRSMYDIFAQLIRAMLLEDELTEKQCEISRVAKCLPDSDLKTTLNELLDSYSFKYVRAFSNVTKHRFSIEQSSTIDFEENRAGIQFKGFSYNDEKYPKMWSDELLRLVLEAKNQIVNCGNALNNFHFQENM</sequence>
<comment type="caution">
    <text evidence="1">The sequence shown here is derived from an EMBL/GenBank/DDBJ whole genome shotgun (WGS) entry which is preliminary data.</text>
</comment>
<protein>
    <recommendedName>
        <fullName evidence="3">Cthe-2314-like HEPN domain-containing protein</fullName>
    </recommendedName>
</protein>
<dbReference type="Proteomes" id="UP000273643">
    <property type="component" value="Unassembled WGS sequence"/>
</dbReference>
<accession>A0A3N1NR46</accession>
<dbReference type="EMBL" id="RJUK01000001">
    <property type="protein sequence ID" value="ROQ21302.1"/>
    <property type="molecule type" value="Genomic_DNA"/>
</dbReference>
<keyword evidence="2" id="KW-1185">Reference proteome</keyword>
<reference evidence="1 2" key="1">
    <citation type="submission" date="2018-11" db="EMBL/GenBank/DDBJ databases">
        <title>Genomic Encyclopedia of Type Strains, Phase IV (KMG-IV): sequencing the most valuable type-strain genomes for metagenomic binning, comparative biology and taxonomic classification.</title>
        <authorList>
            <person name="Goeker M."/>
        </authorList>
    </citation>
    <scope>NUCLEOTIDE SEQUENCE [LARGE SCALE GENOMIC DNA]</scope>
    <source>
        <strain evidence="1 2">DSM 16974</strain>
    </source>
</reference>
<dbReference type="OrthoDB" id="6870781at2"/>
<dbReference type="AlphaFoldDB" id="A0A3N1NR46"/>